<dbReference type="InterPro" id="IPR028094">
    <property type="entry name" value="RTC4_C"/>
</dbReference>
<comment type="function">
    <text evidence="1">May be involved in a process influencing telomere capping.</text>
</comment>
<feature type="domain" description="Restriction of telomere capping protein 4 C-terminal" evidence="9">
    <location>
        <begin position="151"/>
        <end position="280"/>
    </location>
</feature>
<evidence type="ECO:0000256" key="6">
    <source>
        <dbReference type="ARBA" id="ARBA00022490"/>
    </source>
</evidence>
<keyword evidence="7" id="KW-0539">Nucleus</keyword>
<dbReference type="AlphaFoldDB" id="A0A1Q2ZYH1"/>
<sequence>MGVEVGKRKLVYTTSRNNDRNLDFLKRRRIEDPSSSDDEDAADLNQERRSISSSSSSSEDETHSDDSHVSLRQSVDDRDLEITKRREEILDRTDKTEIKPIERQIKLYGDERGDVDQIFKWCMDRYRLPRILYASELLEKATPLLPIVRDMYRGVVDSHYKFEANEMRQSSQRAILSVQEFRSMDLTKFTAGYYGMKRQFKIGEIILQKYKSFLLKRQGDTMKWWGVSDFAHYVLAPEVLVSLCIKEMRLSDDVYDKNARERAYDIFANTIKFGTVVADQSPLEPWEVVP</sequence>
<evidence type="ECO:0000313" key="10">
    <source>
        <dbReference type="EMBL" id="GAV48492.1"/>
    </source>
</evidence>
<accession>A0A1Q2ZYH1</accession>
<evidence type="ECO:0000256" key="7">
    <source>
        <dbReference type="ARBA" id="ARBA00023242"/>
    </source>
</evidence>
<protein>
    <recommendedName>
        <fullName evidence="5">Restriction of telomere capping protein 4</fullName>
    </recommendedName>
</protein>
<evidence type="ECO:0000313" key="11">
    <source>
        <dbReference type="Proteomes" id="UP000187013"/>
    </source>
</evidence>
<dbReference type="InterPro" id="IPR039024">
    <property type="entry name" value="RTC4"/>
</dbReference>
<name>A0A1Q2ZYH1_ZYGRO</name>
<dbReference type="GO" id="GO:0005634">
    <property type="term" value="C:nucleus"/>
    <property type="evidence" value="ECO:0007669"/>
    <property type="project" value="UniProtKB-SubCell"/>
</dbReference>
<organism evidence="10 11">
    <name type="scientific">Zygosaccharomyces rouxii</name>
    <dbReference type="NCBI Taxonomy" id="4956"/>
    <lineage>
        <taxon>Eukaryota</taxon>
        <taxon>Fungi</taxon>
        <taxon>Dikarya</taxon>
        <taxon>Ascomycota</taxon>
        <taxon>Saccharomycotina</taxon>
        <taxon>Saccharomycetes</taxon>
        <taxon>Saccharomycetales</taxon>
        <taxon>Saccharomycetaceae</taxon>
        <taxon>Zygosaccharomyces</taxon>
    </lineage>
</organism>
<keyword evidence="6" id="KW-0963">Cytoplasm</keyword>
<evidence type="ECO:0000256" key="8">
    <source>
        <dbReference type="SAM" id="MobiDB-lite"/>
    </source>
</evidence>
<evidence type="ECO:0000256" key="4">
    <source>
        <dbReference type="ARBA" id="ARBA00009461"/>
    </source>
</evidence>
<feature type="compositionally biased region" description="Basic and acidic residues" evidence="8">
    <location>
        <begin position="60"/>
        <end position="76"/>
    </location>
</feature>
<dbReference type="GO" id="GO:0005737">
    <property type="term" value="C:cytoplasm"/>
    <property type="evidence" value="ECO:0007669"/>
    <property type="project" value="UniProtKB-SubCell"/>
</dbReference>
<comment type="caution">
    <text evidence="10">The sequence shown here is derived from an EMBL/GenBank/DDBJ whole genome shotgun (WGS) entry which is preliminary data.</text>
</comment>
<feature type="region of interest" description="Disordered" evidence="8">
    <location>
        <begin position="25"/>
        <end position="76"/>
    </location>
</feature>
<reference evidence="10 11" key="1">
    <citation type="submission" date="2016-08" db="EMBL/GenBank/DDBJ databases">
        <title>Draft genome sequence of allopolyploid Zygosaccharomyces rouxii.</title>
        <authorList>
            <person name="Watanabe J."/>
            <person name="Uehara K."/>
            <person name="Mogi Y."/>
            <person name="Tsukioka Y."/>
        </authorList>
    </citation>
    <scope>NUCLEOTIDE SEQUENCE [LARGE SCALE GENOMIC DNA]</scope>
    <source>
        <strain evidence="10 11">NBRC 110957</strain>
    </source>
</reference>
<evidence type="ECO:0000256" key="1">
    <source>
        <dbReference type="ARBA" id="ARBA00002738"/>
    </source>
</evidence>
<evidence type="ECO:0000259" key="9">
    <source>
        <dbReference type="SMART" id="SM01312"/>
    </source>
</evidence>
<dbReference type="OrthoDB" id="128308at2759"/>
<comment type="similarity">
    <text evidence="4">Belongs to the RTC4 family.</text>
</comment>
<dbReference type="SMART" id="SM01312">
    <property type="entry name" value="RTC4"/>
    <property type="match status" value="1"/>
</dbReference>
<dbReference type="Proteomes" id="UP000187013">
    <property type="component" value="Unassembled WGS sequence"/>
</dbReference>
<evidence type="ECO:0000256" key="2">
    <source>
        <dbReference type="ARBA" id="ARBA00004123"/>
    </source>
</evidence>
<dbReference type="PANTHER" id="PTHR41391">
    <property type="entry name" value="RESTRICTION OF TELOMERE CAPPING PROTEIN 4"/>
    <property type="match status" value="1"/>
</dbReference>
<gene>
    <name evidence="10" type="ORF">ZYGR_0I07890</name>
</gene>
<dbReference type="EMBL" id="BDGX01000009">
    <property type="protein sequence ID" value="GAV48492.1"/>
    <property type="molecule type" value="Genomic_DNA"/>
</dbReference>
<dbReference type="Pfam" id="PF14474">
    <property type="entry name" value="RTC4"/>
    <property type="match status" value="1"/>
</dbReference>
<evidence type="ECO:0000256" key="3">
    <source>
        <dbReference type="ARBA" id="ARBA00004496"/>
    </source>
</evidence>
<dbReference type="PANTHER" id="PTHR41391:SF1">
    <property type="entry name" value="RESTRICTION OF TELOMERE CAPPING PROTEIN 4"/>
    <property type="match status" value="1"/>
</dbReference>
<proteinExistence type="inferred from homology"/>
<evidence type="ECO:0000256" key="5">
    <source>
        <dbReference type="ARBA" id="ARBA00015162"/>
    </source>
</evidence>
<comment type="subcellular location">
    <subcellularLocation>
        <location evidence="3">Cytoplasm</location>
    </subcellularLocation>
    <subcellularLocation>
        <location evidence="2">Nucleus</location>
    </subcellularLocation>
</comment>